<organism evidence="4 5">
    <name type="scientific">Evtepia gabavorous</name>
    <dbReference type="NCBI Taxonomy" id="2211183"/>
    <lineage>
        <taxon>Bacteria</taxon>
        <taxon>Bacillati</taxon>
        <taxon>Bacillota</taxon>
        <taxon>Clostridia</taxon>
        <taxon>Eubacteriales</taxon>
        <taxon>Evtepia</taxon>
    </lineage>
</organism>
<dbReference type="EMBL" id="QQRQ01000001">
    <property type="protein sequence ID" value="RFT07866.1"/>
    <property type="molecule type" value="Genomic_DNA"/>
</dbReference>
<dbReference type="GO" id="GO:0030288">
    <property type="term" value="C:outer membrane-bounded periplasmic space"/>
    <property type="evidence" value="ECO:0007669"/>
    <property type="project" value="TreeGrafter"/>
</dbReference>
<evidence type="ECO:0000313" key="5">
    <source>
        <dbReference type="Proteomes" id="UP000260649"/>
    </source>
</evidence>
<dbReference type="Pfam" id="PF01520">
    <property type="entry name" value="Amidase_3"/>
    <property type="match status" value="1"/>
</dbReference>
<evidence type="ECO:0000256" key="1">
    <source>
        <dbReference type="ARBA" id="ARBA00022801"/>
    </source>
</evidence>
<keyword evidence="5" id="KW-1185">Reference proteome</keyword>
<reference evidence="4 5" key="1">
    <citation type="submission" date="2018-07" db="EMBL/GenBank/DDBJ databases">
        <title>GABA Modulating Bacteria of the Human Gut Microbiota.</title>
        <authorList>
            <person name="Strandwitz P."/>
            <person name="Kim K.H."/>
            <person name="Terekhova D."/>
            <person name="Liu J.K."/>
            <person name="Sharma A."/>
            <person name="Levering J."/>
            <person name="Mcdonald D."/>
            <person name="Dietrich D."/>
            <person name="Ramadhar T.R."/>
            <person name="Lekbua A."/>
            <person name="Mroue N."/>
            <person name="Liston C."/>
            <person name="Stewart E.J."/>
            <person name="Dubin M.J."/>
            <person name="Zengler K."/>
            <person name="Knight R."/>
            <person name="Gilbert J.A."/>
            <person name="Clardy J."/>
            <person name="Lewis K."/>
        </authorList>
    </citation>
    <scope>NUCLEOTIDE SEQUENCE [LARGE SCALE GENOMIC DNA]</scope>
    <source>
        <strain evidence="4 5">KLE1738</strain>
    </source>
</reference>
<name>A0A3E2B7B6_9FIRM</name>
<sequence length="203" mass="21982">MTQQTLIIDPGHGGEDGGAVSVSGKSESQINLAIALELDQLMGFYGVPTVMTRSTDVSIHDPEASTLREKKVSDLHNRVALINQVENATLISIHQNSSPSPSHRGIQVFYGDEALSLPLAQAIQQTMLEVLSPEKKRAPQHIASSVYLMNHISCRAVLVECGFLSNAEEDRLLQEPAYQMKLAITMAACYLSSGSSQEGESFV</sequence>
<evidence type="ECO:0000256" key="2">
    <source>
        <dbReference type="SAM" id="MobiDB-lite"/>
    </source>
</evidence>
<dbReference type="SUPFAM" id="SSF53187">
    <property type="entry name" value="Zn-dependent exopeptidases"/>
    <property type="match status" value="1"/>
</dbReference>
<dbReference type="SMART" id="SM00646">
    <property type="entry name" value="Ami_3"/>
    <property type="match status" value="1"/>
</dbReference>
<dbReference type="Gene3D" id="3.40.630.40">
    <property type="entry name" value="Zn-dependent exopeptidases"/>
    <property type="match status" value="1"/>
</dbReference>
<dbReference type="CDD" id="cd02696">
    <property type="entry name" value="MurNAc-LAA"/>
    <property type="match status" value="1"/>
</dbReference>
<keyword evidence="1" id="KW-0378">Hydrolase</keyword>
<dbReference type="PANTHER" id="PTHR30404">
    <property type="entry name" value="N-ACETYLMURAMOYL-L-ALANINE AMIDASE"/>
    <property type="match status" value="1"/>
</dbReference>
<dbReference type="InterPro" id="IPR002508">
    <property type="entry name" value="MurNAc-LAA_cat"/>
</dbReference>
<proteinExistence type="predicted"/>
<dbReference type="PANTHER" id="PTHR30404:SF0">
    <property type="entry name" value="N-ACETYLMURAMOYL-L-ALANINE AMIDASE AMIC"/>
    <property type="match status" value="1"/>
</dbReference>
<evidence type="ECO:0000259" key="3">
    <source>
        <dbReference type="SMART" id="SM00646"/>
    </source>
</evidence>
<comment type="caution">
    <text evidence="4">The sequence shown here is derived from an EMBL/GenBank/DDBJ whole genome shotgun (WGS) entry which is preliminary data.</text>
</comment>
<accession>A0A3E2B7B6</accession>
<feature type="region of interest" description="Disordered" evidence="2">
    <location>
        <begin position="1"/>
        <end position="22"/>
    </location>
</feature>
<dbReference type="GO" id="GO:0008745">
    <property type="term" value="F:N-acetylmuramoyl-L-alanine amidase activity"/>
    <property type="evidence" value="ECO:0007669"/>
    <property type="project" value="InterPro"/>
</dbReference>
<dbReference type="Proteomes" id="UP000260649">
    <property type="component" value="Unassembled WGS sequence"/>
</dbReference>
<gene>
    <name evidence="4" type="ORF">DV520_01340</name>
</gene>
<dbReference type="InterPro" id="IPR050695">
    <property type="entry name" value="N-acetylmuramoyl_amidase_3"/>
</dbReference>
<feature type="domain" description="MurNAc-LAA" evidence="3">
    <location>
        <begin position="79"/>
        <end position="187"/>
    </location>
</feature>
<dbReference type="AlphaFoldDB" id="A0A3E2B7B6"/>
<dbReference type="OrthoDB" id="9806267at2"/>
<protein>
    <submittedName>
        <fullName evidence="4">N-acetylmuramoyl-L-alanine amidase</fullName>
    </submittedName>
</protein>
<evidence type="ECO:0000313" key="4">
    <source>
        <dbReference type="EMBL" id="RFT07866.1"/>
    </source>
</evidence>
<dbReference type="GO" id="GO:0009253">
    <property type="term" value="P:peptidoglycan catabolic process"/>
    <property type="evidence" value="ECO:0007669"/>
    <property type="project" value="InterPro"/>
</dbReference>